<evidence type="ECO:0000313" key="2">
    <source>
        <dbReference type="EMBL" id="VEN39329.1"/>
    </source>
</evidence>
<reference evidence="2 3" key="1">
    <citation type="submission" date="2019-01" db="EMBL/GenBank/DDBJ databases">
        <authorList>
            <person name="Sayadi A."/>
        </authorList>
    </citation>
    <scope>NUCLEOTIDE SEQUENCE [LARGE SCALE GENOMIC DNA]</scope>
</reference>
<dbReference type="Proteomes" id="UP000410492">
    <property type="component" value="Unassembled WGS sequence"/>
</dbReference>
<dbReference type="AlphaFoldDB" id="A0A653BUR6"/>
<keyword evidence="3" id="KW-1185">Reference proteome</keyword>
<evidence type="ECO:0000313" key="3">
    <source>
        <dbReference type="Proteomes" id="UP000410492"/>
    </source>
</evidence>
<organism evidence="2 3">
    <name type="scientific">Callosobruchus maculatus</name>
    <name type="common">Southern cowpea weevil</name>
    <name type="synonym">Pulse bruchid</name>
    <dbReference type="NCBI Taxonomy" id="64391"/>
    <lineage>
        <taxon>Eukaryota</taxon>
        <taxon>Metazoa</taxon>
        <taxon>Ecdysozoa</taxon>
        <taxon>Arthropoda</taxon>
        <taxon>Hexapoda</taxon>
        <taxon>Insecta</taxon>
        <taxon>Pterygota</taxon>
        <taxon>Neoptera</taxon>
        <taxon>Endopterygota</taxon>
        <taxon>Coleoptera</taxon>
        <taxon>Polyphaga</taxon>
        <taxon>Cucujiformia</taxon>
        <taxon>Chrysomeloidea</taxon>
        <taxon>Chrysomelidae</taxon>
        <taxon>Bruchinae</taxon>
        <taxon>Bruchini</taxon>
        <taxon>Callosobruchus</taxon>
    </lineage>
</organism>
<dbReference type="EMBL" id="CAACVG010005457">
    <property type="protein sequence ID" value="VEN39329.1"/>
    <property type="molecule type" value="Genomic_DNA"/>
</dbReference>
<protein>
    <submittedName>
        <fullName evidence="2">Uncharacterized protein</fullName>
    </submittedName>
</protein>
<evidence type="ECO:0000256" key="1">
    <source>
        <dbReference type="SAM" id="MobiDB-lite"/>
    </source>
</evidence>
<feature type="region of interest" description="Disordered" evidence="1">
    <location>
        <begin position="1"/>
        <end position="23"/>
    </location>
</feature>
<proteinExistence type="predicted"/>
<name>A0A653BUR6_CALMS</name>
<feature type="compositionally biased region" description="Basic and acidic residues" evidence="1">
    <location>
        <begin position="11"/>
        <end position="20"/>
    </location>
</feature>
<sequence length="43" mass="4765">MTDPIPIINESIRRESRSIDSESNIPSATDFSAFCPLLLTVDL</sequence>
<accession>A0A653BUR6</accession>
<gene>
    <name evidence="2" type="ORF">CALMAC_LOCUS3904</name>
</gene>